<accession>A0A0C3F309</accession>
<feature type="region of interest" description="Disordered" evidence="1">
    <location>
        <begin position="700"/>
        <end position="816"/>
    </location>
</feature>
<dbReference type="InParanoid" id="A0A0C3F309"/>
<protein>
    <submittedName>
        <fullName evidence="2">Uncharacterized protein</fullName>
    </submittedName>
</protein>
<keyword evidence="3" id="KW-1185">Reference proteome</keyword>
<reference evidence="2 3" key="1">
    <citation type="submission" date="2014-04" db="EMBL/GenBank/DDBJ databases">
        <authorList>
            <consortium name="DOE Joint Genome Institute"/>
            <person name="Kuo A."/>
            <person name="Tarkka M."/>
            <person name="Buscot F."/>
            <person name="Kohler A."/>
            <person name="Nagy L.G."/>
            <person name="Floudas D."/>
            <person name="Copeland A."/>
            <person name="Barry K.W."/>
            <person name="Cichocki N."/>
            <person name="Veneault-Fourrey C."/>
            <person name="LaButti K."/>
            <person name="Lindquist E.A."/>
            <person name="Lipzen A."/>
            <person name="Lundell T."/>
            <person name="Morin E."/>
            <person name="Murat C."/>
            <person name="Sun H."/>
            <person name="Tunlid A."/>
            <person name="Henrissat B."/>
            <person name="Grigoriev I.V."/>
            <person name="Hibbett D.S."/>
            <person name="Martin F."/>
            <person name="Nordberg H.P."/>
            <person name="Cantor M.N."/>
            <person name="Hua S.X."/>
        </authorList>
    </citation>
    <scope>NUCLEOTIDE SEQUENCE [LARGE SCALE GENOMIC DNA]</scope>
    <source>
        <strain evidence="2 3">F 1598</strain>
    </source>
</reference>
<evidence type="ECO:0000313" key="2">
    <source>
        <dbReference type="EMBL" id="KIM74469.1"/>
    </source>
</evidence>
<dbReference type="Proteomes" id="UP000054166">
    <property type="component" value="Unassembled WGS sequence"/>
</dbReference>
<dbReference type="OrthoDB" id="3266602at2759"/>
<feature type="compositionally biased region" description="Polar residues" evidence="1">
    <location>
        <begin position="490"/>
        <end position="500"/>
    </location>
</feature>
<feature type="compositionally biased region" description="Polar residues" evidence="1">
    <location>
        <begin position="403"/>
        <end position="412"/>
    </location>
</feature>
<dbReference type="HOGENOM" id="CLU_285921_0_0_1"/>
<feature type="compositionally biased region" description="Acidic residues" evidence="1">
    <location>
        <begin position="456"/>
        <end position="470"/>
    </location>
</feature>
<organism evidence="2 3">
    <name type="scientific">Piloderma croceum (strain F 1598)</name>
    <dbReference type="NCBI Taxonomy" id="765440"/>
    <lineage>
        <taxon>Eukaryota</taxon>
        <taxon>Fungi</taxon>
        <taxon>Dikarya</taxon>
        <taxon>Basidiomycota</taxon>
        <taxon>Agaricomycotina</taxon>
        <taxon>Agaricomycetes</taxon>
        <taxon>Agaricomycetidae</taxon>
        <taxon>Atheliales</taxon>
        <taxon>Atheliaceae</taxon>
        <taxon>Piloderma</taxon>
    </lineage>
</organism>
<feature type="compositionally biased region" description="Basic residues" evidence="1">
    <location>
        <begin position="416"/>
        <end position="428"/>
    </location>
</feature>
<dbReference type="AlphaFoldDB" id="A0A0C3F309"/>
<feature type="compositionally biased region" description="Low complexity" evidence="1">
    <location>
        <begin position="752"/>
        <end position="769"/>
    </location>
</feature>
<evidence type="ECO:0000256" key="1">
    <source>
        <dbReference type="SAM" id="MobiDB-lite"/>
    </source>
</evidence>
<feature type="compositionally biased region" description="Low complexity" evidence="1">
    <location>
        <begin position="352"/>
        <end position="362"/>
    </location>
</feature>
<sequence>MSYPADVEPGSSSEAFYQFDAVTNAKHCSRCQCVMGPDWERGMCGDCERRDGEKAKEHRCNLKVILARQASDTAGSSCHDIGNMPLSSRAPSLLSSRCVSCTDILPSRDIRMDKLPICRGCRRSEAANPQVHQGAASPLGALTHGMPVPTSDPLPHYSLRVRSSMPHYNSKGELIKYSNTQPSGKHLPRSSSPYIYLPAGNVPRMCCRYGCGVVLPPDNTGKTCEKCSRLGFTPFVPSSAPPSHALPTPTSVTSPTWPNFSLAKAPSMVSSGRGRAVMHGGVSMSHRPKGPVPLRPKVAANDNIIVTDLDAELDLVLPKRLRIPERNESTNPTIPKSPIIEIQTDSHHVRSKISSSSQPAASRLKPAQKYSCETQGCENLVPLDTKWPRCTSCSLKRWRTRLQSNHTQAENSPKSERRKISKIRKARVMTKSIKADNKKDANSIPGWDSDLTELSFSEEEAGSGENESDEYPDKKGARSGFKIRIPAVSDRQSQSTTTTPVPNPWTGPTRICVRQNCNTILLQSYRWKLCDSCRAQAREYQRKRLALASASAYLAASEGGRDVRDHVFVAPLPSQPALAPQAAARLPEYQICNIDRCHNLIPPPDECHFRTCQSCRDQMKSGPVRRSVVHSQGGDRVNDGDMRRGLMKRKRERSMSCESEEGMAENGYFSPALRLADASSSNIPVALSSSLIEPTSVSPVLTNTTETPRMLSPIERPAISSSAESPGVVRGEYEEQHTPIKKPSIVSLSSVSQPTTASDSSPTATLSSPSKKDIPPLFTHTPLTNTHTPASKSNVTRIPNSTSRTPRPTAKSKFKLKASTLSKSLPLRISTPTPAYPPYQNLIPLAYTFRVRLDSFLDTFRLWFRAHRSVEVDENANKTSNRPDHSGVNDGSIGIEMDDVPPTSLPSSKPTHTDTPIVFGFEGEYSIISVRETVSGKLGIEEMWKRIGRIVKEMERVTELRFNSASSFTIKTGGVLVRLRCLHNVLITSHGPCSSLNNAGSSLPEPATSTLTEVPAPPHSIVINNDAYSTTTPTTATTFKPQIISTTKTKTMVGELEVAIVPDRSHRFFVGQRTIVRFRLVG</sequence>
<reference evidence="3" key="2">
    <citation type="submission" date="2015-01" db="EMBL/GenBank/DDBJ databases">
        <title>Evolutionary Origins and Diversification of the Mycorrhizal Mutualists.</title>
        <authorList>
            <consortium name="DOE Joint Genome Institute"/>
            <consortium name="Mycorrhizal Genomics Consortium"/>
            <person name="Kohler A."/>
            <person name="Kuo A."/>
            <person name="Nagy L.G."/>
            <person name="Floudas D."/>
            <person name="Copeland A."/>
            <person name="Barry K.W."/>
            <person name="Cichocki N."/>
            <person name="Veneault-Fourrey C."/>
            <person name="LaButti K."/>
            <person name="Lindquist E.A."/>
            <person name="Lipzen A."/>
            <person name="Lundell T."/>
            <person name="Morin E."/>
            <person name="Murat C."/>
            <person name="Riley R."/>
            <person name="Ohm R."/>
            <person name="Sun H."/>
            <person name="Tunlid A."/>
            <person name="Henrissat B."/>
            <person name="Grigoriev I.V."/>
            <person name="Hibbett D.S."/>
            <person name="Martin F."/>
        </authorList>
    </citation>
    <scope>NUCLEOTIDE SEQUENCE [LARGE SCALE GENOMIC DNA]</scope>
    <source>
        <strain evidence="3">F 1598</strain>
    </source>
</reference>
<name>A0A0C3F309_PILCF</name>
<gene>
    <name evidence="2" type="ORF">PILCRDRAFT_828173</name>
</gene>
<evidence type="ECO:0000313" key="3">
    <source>
        <dbReference type="Proteomes" id="UP000054166"/>
    </source>
</evidence>
<feature type="region of interest" description="Disordered" evidence="1">
    <location>
        <begin position="345"/>
        <end position="366"/>
    </location>
</feature>
<proteinExistence type="predicted"/>
<feature type="compositionally biased region" description="Polar residues" evidence="1">
    <location>
        <begin position="781"/>
        <end position="806"/>
    </location>
</feature>
<dbReference type="EMBL" id="KN833060">
    <property type="protein sequence ID" value="KIM74469.1"/>
    <property type="molecule type" value="Genomic_DNA"/>
</dbReference>
<feature type="region of interest" description="Disordered" evidence="1">
    <location>
        <begin position="403"/>
        <end position="505"/>
    </location>
</feature>